<evidence type="ECO:0000313" key="1">
    <source>
        <dbReference type="EMBL" id="CAK8677536.1"/>
    </source>
</evidence>
<keyword evidence="2" id="KW-1185">Reference proteome</keyword>
<dbReference type="Gene3D" id="3.40.50.300">
    <property type="entry name" value="P-loop containing nucleotide triphosphate hydrolases"/>
    <property type="match status" value="2"/>
</dbReference>
<dbReference type="EMBL" id="CAWYQH010000046">
    <property type="protein sequence ID" value="CAK8677536.1"/>
    <property type="molecule type" value="Genomic_DNA"/>
</dbReference>
<proteinExistence type="predicted"/>
<gene>
    <name evidence="1" type="ORF">CVLEPA_LOCUS6906</name>
</gene>
<dbReference type="Proteomes" id="UP001642483">
    <property type="component" value="Unassembled WGS sequence"/>
</dbReference>
<name>A0ABP0FDQ5_CLALP</name>
<dbReference type="PANTHER" id="PTHR36978:SF4">
    <property type="entry name" value="P-LOOP CONTAINING NUCLEOSIDE TRIPHOSPHATE HYDROLASE PROTEIN"/>
    <property type="match status" value="1"/>
</dbReference>
<accession>A0ABP0FDQ5</accession>
<dbReference type="InterPro" id="IPR040632">
    <property type="entry name" value="Sulfotransfer_4"/>
</dbReference>
<evidence type="ECO:0000313" key="2">
    <source>
        <dbReference type="Proteomes" id="UP001642483"/>
    </source>
</evidence>
<sequence>MKVIAAGFSKTGTKSMFLALSELGYNVYDFHDHFWHHCDQWTKIYSSSTGGTIEDFKEMYESVDAVTDAPPYLFWEEILQAFPDAKLDGHLIWGFYSESENGRFHRNQEPEWFHWSRTPKTNAPITSDRRGRVVPKCVGPKQSHEKKLHLPGILSPTGWKYYKFFRDTMTCLSGLRMRHPFDLMFVKNEMQVRKCFRQHQEYCKQNCPPEKLFVYDVRQGWAPLCEFLGKEIPDKPFPHENVAGNALEKLMAKHPALIRIQREMKVTVALMSFALIFGSYKIYKNGFVELLTNFWSSVQIK</sequence>
<dbReference type="PANTHER" id="PTHR36978">
    <property type="entry name" value="P-LOOP CONTAINING NUCLEOTIDE TRIPHOSPHATE HYDROLASE"/>
    <property type="match status" value="1"/>
</dbReference>
<dbReference type="SUPFAM" id="SSF52540">
    <property type="entry name" value="P-loop containing nucleoside triphosphate hydrolases"/>
    <property type="match status" value="1"/>
</dbReference>
<organism evidence="1 2">
    <name type="scientific">Clavelina lepadiformis</name>
    <name type="common">Light-bulb sea squirt</name>
    <name type="synonym">Ascidia lepadiformis</name>
    <dbReference type="NCBI Taxonomy" id="159417"/>
    <lineage>
        <taxon>Eukaryota</taxon>
        <taxon>Metazoa</taxon>
        <taxon>Chordata</taxon>
        <taxon>Tunicata</taxon>
        <taxon>Ascidiacea</taxon>
        <taxon>Aplousobranchia</taxon>
        <taxon>Clavelinidae</taxon>
        <taxon>Clavelina</taxon>
    </lineage>
</organism>
<reference evidence="1 2" key="1">
    <citation type="submission" date="2024-02" db="EMBL/GenBank/DDBJ databases">
        <authorList>
            <person name="Daric V."/>
            <person name="Darras S."/>
        </authorList>
    </citation>
    <scope>NUCLEOTIDE SEQUENCE [LARGE SCALE GENOMIC DNA]</scope>
</reference>
<evidence type="ECO:0008006" key="3">
    <source>
        <dbReference type="Google" id="ProtNLM"/>
    </source>
</evidence>
<dbReference type="InterPro" id="IPR027417">
    <property type="entry name" value="P-loop_NTPase"/>
</dbReference>
<protein>
    <recommendedName>
        <fullName evidence="3">Sulfotransferase family protein</fullName>
    </recommendedName>
</protein>
<comment type="caution">
    <text evidence="1">The sequence shown here is derived from an EMBL/GenBank/DDBJ whole genome shotgun (WGS) entry which is preliminary data.</text>
</comment>
<dbReference type="Pfam" id="PF17784">
    <property type="entry name" value="Sulfotransfer_4"/>
    <property type="match status" value="2"/>
</dbReference>